<dbReference type="Gene3D" id="3.30.420.10">
    <property type="entry name" value="Ribonuclease H-like superfamily/Ribonuclease H"/>
    <property type="match status" value="1"/>
</dbReference>
<dbReference type="SUPFAM" id="SSF53098">
    <property type="entry name" value="Ribonuclease H-like"/>
    <property type="match status" value="1"/>
</dbReference>
<evidence type="ECO:0000313" key="5">
    <source>
        <dbReference type="EMBL" id="HJC23821.1"/>
    </source>
</evidence>
<organism evidence="5 6">
    <name type="scientific">Candidatus Eisenbergiella merdavium</name>
    <dbReference type="NCBI Taxonomy" id="2838551"/>
    <lineage>
        <taxon>Bacteria</taxon>
        <taxon>Bacillati</taxon>
        <taxon>Bacillota</taxon>
        <taxon>Clostridia</taxon>
        <taxon>Lachnospirales</taxon>
        <taxon>Lachnospiraceae</taxon>
        <taxon>Eisenbergiella</taxon>
    </lineage>
</organism>
<dbReference type="GO" id="GO:0003887">
    <property type="term" value="F:DNA-directed DNA polymerase activity"/>
    <property type="evidence" value="ECO:0007669"/>
    <property type="project" value="InterPro"/>
</dbReference>
<dbReference type="GO" id="GO:0008408">
    <property type="term" value="F:3'-5' exonuclease activity"/>
    <property type="evidence" value="ECO:0007669"/>
    <property type="project" value="TreeGrafter"/>
</dbReference>
<dbReference type="PANTHER" id="PTHR30231">
    <property type="entry name" value="DNA POLYMERASE III SUBUNIT EPSILON"/>
    <property type="match status" value="1"/>
</dbReference>
<dbReference type="InterPro" id="IPR012337">
    <property type="entry name" value="RNaseH-like_sf"/>
</dbReference>
<proteinExistence type="predicted"/>
<dbReference type="PANTHER" id="PTHR30231:SF4">
    <property type="entry name" value="PROTEIN NEN2"/>
    <property type="match status" value="1"/>
</dbReference>
<dbReference type="Pfam" id="PF00929">
    <property type="entry name" value="RNase_T"/>
    <property type="match status" value="1"/>
</dbReference>
<reference evidence="5" key="2">
    <citation type="submission" date="2021-04" db="EMBL/GenBank/DDBJ databases">
        <authorList>
            <person name="Gilroy R."/>
        </authorList>
    </citation>
    <scope>NUCLEOTIDE SEQUENCE</scope>
    <source>
        <strain evidence="5">USAMLcec2-132</strain>
    </source>
</reference>
<evidence type="ECO:0000313" key="6">
    <source>
        <dbReference type="Proteomes" id="UP000823891"/>
    </source>
</evidence>
<evidence type="ECO:0000259" key="4">
    <source>
        <dbReference type="SMART" id="SM00479"/>
    </source>
</evidence>
<evidence type="ECO:0000256" key="2">
    <source>
        <dbReference type="ARBA" id="ARBA00022801"/>
    </source>
</evidence>
<accession>A0A9D2SR44</accession>
<dbReference type="GO" id="GO:0005829">
    <property type="term" value="C:cytosol"/>
    <property type="evidence" value="ECO:0007669"/>
    <property type="project" value="TreeGrafter"/>
</dbReference>
<comment type="caution">
    <text evidence="5">The sequence shown here is derived from an EMBL/GenBank/DDBJ whole genome shotgun (WGS) entry which is preliminary data.</text>
</comment>
<keyword evidence="1" id="KW-0540">Nuclease</keyword>
<dbReference type="GO" id="GO:0003677">
    <property type="term" value="F:DNA binding"/>
    <property type="evidence" value="ECO:0007669"/>
    <property type="project" value="InterPro"/>
</dbReference>
<dbReference type="NCBIfam" id="TIGR00573">
    <property type="entry name" value="dnaq"/>
    <property type="match status" value="1"/>
</dbReference>
<reference evidence="5" key="1">
    <citation type="journal article" date="2021" name="PeerJ">
        <title>Extensive microbial diversity within the chicken gut microbiome revealed by metagenomics and culture.</title>
        <authorList>
            <person name="Gilroy R."/>
            <person name="Ravi A."/>
            <person name="Getino M."/>
            <person name="Pursley I."/>
            <person name="Horton D.L."/>
            <person name="Alikhan N.F."/>
            <person name="Baker D."/>
            <person name="Gharbi K."/>
            <person name="Hall N."/>
            <person name="Watson M."/>
            <person name="Adriaenssens E.M."/>
            <person name="Foster-Nyarko E."/>
            <person name="Jarju S."/>
            <person name="Secka A."/>
            <person name="Antonio M."/>
            <person name="Oren A."/>
            <person name="Chaudhuri R.R."/>
            <person name="La Ragione R."/>
            <person name="Hildebrand F."/>
            <person name="Pallen M.J."/>
        </authorList>
    </citation>
    <scope>NUCLEOTIDE SEQUENCE</scope>
    <source>
        <strain evidence="5">USAMLcec2-132</strain>
    </source>
</reference>
<evidence type="ECO:0000256" key="1">
    <source>
        <dbReference type="ARBA" id="ARBA00022722"/>
    </source>
</evidence>
<dbReference type="EMBL" id="DWWS01000031">
    <property type="protein sequence ID" value="HJC23821.1"/>
    <property type="molecule type" value="Genomic_DNA"/>
</dbReference>
<keyword evidence="3 5" id="KW-0269">Exonuclease</keyword>
<protein>
    <submittedName>
        <fullName evidence="5">3'-5' exonuclease</fullName>
    </submittedName>
</protein>
<keyword evidence="2" id="KW-0378">Hydrolase</keyword>
<dbReference type="InterPro" id="IPR006054">
    <property type="entry name" value="DnaQ"/>
</dbReference>
<dbReference type="Proteomes" id="UP000823891">
    <property type="component" value="Unassembled WGS sequence"/>
</dbReference>
<dbReference type="InterPro" id="IPR036397">
    <property type="entry name" value="RNaseH_sf"/>
</dbReference>
<evidence type="ECO:0000256" key="3">
    <source>
        <dbReference type="ARBA" id="ARBA00022839"/>
    </source>
</evidence>
<dbReference type="AlphaFoldDB" id="A0A9D2SR44"/>
<gene>
    <name evidence="5" type="ORF">H9761_08965</name>
</gene>
<feature type="domain" description="Exonuclease" evidence="4">
    <location>
        <begin position="7"/>
        <end position="171"/>
    </location>
</feature>
<dbReference type="CDD" id="cd06127">
    <property type="entry name" value="DEDDh"/>
    <property type="match status" value="1"/>
</dbReference>
<dbReference type="GO" id="GO:0006260">
    <property type="term" value="P:DNA replication"/>
    <property type="evidence" value="ECO:0007669"/>
    <property type="project" value="InterPro"/>
</dbReference>
<name>A0A9D2SR44_9FIRM</name>
<dbReference type="FunFam" id="3.30.420.10:FF:000045">
    <property type="entry name" value="3'-5' exonuclease DinG"/>
    <property type="match status" value="1"/>
</dbReference>
<dbReference type="SMART" id="SM00479">
    <property type="entry name" value="EXOIII"/>
    <property type="match status" value="1"/>
</dbReference>
<dbReference type="InterPro" id="IPR013520">
    <property type="entry name" value="Ribonucl_H"/>
</dbReference>
<sequence>MKSPVRDYVCVDLETTGLNPKTEKIIEIGAVRMRDGEIAARFQTLVNPGRQLSESACQITGITQREVDAAPKAGDILPDFLCFLGEDVLVGHSLLFDFSFLKKAAVNEGLSLEAKGIDTLKLSRKYLSQLPSRSLEALCRHFSIPHRAHRALGDAEATAALYELLCEKFYAEGPFDPVPLIFHVKKESPASRSQKERLLRLAALYRIPLDVDVETLTRNEASRLADQLIARYGRTPRTVEKS</sequence>